<dbReference type="EMBL" id="JBEPMB010000001">
    <property type="protein sequence ID" value="MET3612446.1"/>
    <property type="molecule type" value="Genomic_DNA"/>
</dbReference>
<dbReference type="RefSeq" id="WP_354555007.1">
    <property type="nucleotide sequence ID" value="NZ_JBEPMB010000001.1"/>
</dbReference>
<reference evidence="3 4" key="1">
    <citation type="submission" date="2024-06" db="EMBL/GenBank/DDBJ databases">
        <title>Genomic Encyclopedia of Type Strains, Phase IV (KMG-IV): sequencing the most valuable type-strain genomes for metagenomic binning, comparative biology and taxonomic classification.</title>
        <authorList>
            <person name="Goeker M."/>
        </authorList>
    </citation>
    <scope>NUCLEOTIDE SEQUENCE [LARGE SCALE GENOMIC DNA]</scope>
    <source>
        <strain evidence="3 4">DSM 29780</strain>
    </source>
</reference>
<keyword evidence="3" id="KW-0645">Protease</keyword>
<dbReference type="GO" id="GO:0016798">
    <property type="term" value="F:hydrolase activity, acting on glycosyl bonds"/>
    <property type="evidence" value="ECO:0007669"/>
    <property type="project" value="UniProtKB-KW"/>
</dbReference>
<dbReference type="GO" id="GO:0008233">
    <property type="term" value="F:peptidase activity"/>
    <property type="evidence" value="ECO:0007669"/>
    <property type="project" value="UniProtKB-KW"/>
</dbReference>
<evidence type="ECO:0000313" key="4">
    <source>
        <dbReference type="Proteomes" id="UP001549047"/>
    </source>
</evidence>
<name>A0ABV2IWF0_9HYPH</name>
<dbReference type="PANTHER" id="PTHR42733">
    <property type="entry name" value="DJ-1 PROTEIN"/>
    <property type="match status" value="1"/>
</dbReference>
<evidence type="ECO:0000259" key="2">
    <source>
        <dbReference type="Pfam" id="PF01965"/>
    </source>
</evidence>
<keyword evidence="3" id="KW-0378">Hydrolase</keyword>
<dbReference type="PROSITE" id="PS51276">
    <property type="entry name" value="PEPTIDASE_C56_PFPI"/>
    <property type="match status" value="1"/>
</dbReference>
<organism evidence="3 4">
    <name type="scientific">Rhizobium aquaticum</name>
    <dbReference type="NCBI Taxonomy" id="1549636"/>
    <lineage>
        <taxon>Bacteria</taxon>
        <taxon>Pseudomonadati</taxon>
        <taxon>Pseudomonadota</taxon>
        <taxon>Alphaproteobacteria</taxon>
        <taxon>Hyphomicrobiales</taxon>
        <taxon>Rhizobiaceae</taxon>
        <taxon>Rhizobium/Agrobacterium group</taxon>
        <taxon>Rhizobium</taxon>
    </lineage>
</organism>
<dbReference type="InterPro" id="IPR029062">
    <property type="entry name" value="Class_I_gatase-like"/>
</dbReference>
<protein>
    <submittedName>
        <fullName evidence="3">Protease I</fullName>
        <ecNumber evidence="3">3.2.-.-</ecNumber>
    </submittedName>
</protein>
<dbReference type="NCBIfam" id="TIGR01382">
    <property type="entry name" value="PfpI"/>
    <property type="match status" value="1"/>
</dbReference>
<keyword evidence="4" id="KW-1185">Reference proteome</keyword>
<dbReference type="PANTHER" id="PTHR42733:SF12">
    <property type="entry name" value="PROTEINASE"/>
    <property type="match status" value="1"/>
</dbReference>
<comment type="caution">
    <text evidence="3">The sequence shown here is derived from an EMBL/GenBank/DDBJ whole genome shotgun (WGS) entry which is preliminary data.</text>
</comment>
<accession>A0ABV2IWF0</accession>
<dbReference type="InterPro" id="IPR002818">
    <property type="entry name" value="DJ-1/PfpI"/>
</dbReference>
<dbReference type="SUPFAM" id="SSF52317">
    <property type="entry name" value="Class I glutamine amidotransferase-like"/>
    <property type="match status" value="1"/>
</dbReference>
<dbReference type="Gene3D" id="3.40.50.880">
    <property type="match status" value="1"/>
</dbReference>
<feature type="domain" description="DJ-1/PfpI" evidence="2">
    <location>
        <begin position="8"/>
        <end position="175"/>
    </location>
</feature>
<dbReference type="EC" id="3.2.-.-" evidence="3"/>
<sequence length="186" mass="20222">MPSIDQSRILIISANGFEQSELMVPLEKLKQAGATVHVATPDGQPVKGWKDKNWGESVNADLKISDARVDQYDALVIPGGQMNPDILRTEQDAVSLVRKFADSGKVIAAICHGPWMLVEAGVIKGREATSYGSIKTDMVNAGARWRDVEVATDEGIITSRSPKDLEAFVAKIIEEIGEGRHDRRAA</sequence>
<gene>
    <name evidence="3" type="ORF">ABID16_000751</name>
</gene>
<proteinExistence type="inferred from homology"/>
<dbReference type="GO" id="GO:0006508">
    <property type="term" value="P:proteolysis"/>
    <property type="evidence" value="ECO:0007669"/>
    <property type="project" value="UniProtKB-KW"/>
</dbReference>
<dbReference type="InterPro" id="IPR006286">
    <property type="entry name" value="C56_PfpI-like"/>
</dbReference>
<keyword evidence="3" id="KW-0326">Glycosidase</keyword>
<dbReference type="Pfam" id="PF01965">
    <property type="entry name" value="DJ-1_PfpI"/>
    <property type="match status" value="1"/>
</dbReference>
<dbReference type="Proteomes" id="UP001549047">
    <property type="component" value="Unassembled WGS sequence"/>
</dbReference>
<dbReference type="CDD" id="cd03134">
    <property type="entry name" value="GATase1_PfpI_like"/>
    <property type="match status" value="1"/>
</dbReference>
<evidence type="ECO:0000313" key="3">
    <source>
        <dbReference type="EMBL" id="MET3612446.1"/>
    </source>
</evidence>
<evidence type="ECO:0000256" key="1">
    <source>
        <dbReference type="ARBA" id="ARBA00008542"/>
    </source>
</evidence>
<comment type="similarity">
    <text evidence="1">Belongs to the peptidase C56 family.</text>
</comment>